<evidence type="ECO:0000259" key="2">
    <source>
        <dbReference type="Pfam" id="PF20710"/>
    </source>
</evidence>
<comment type="caution">
    <text evidence="3">The sequence shown here is derived from an EMBL/GenBank/DDBJ whole genome shotgun (WGS) entry which is preliminary data.</text>
</comment>
<protein>
    <recommendedName>
        <fullName evidence="2">DUF6824 domain-containing protein</fullName>
    </recommendedName>
</protein>
<dbReference type="Proteomes" id="UP001224775">
    <property type="component" value="Unassembled WGS sequence"/>
</dbReference>
<dbReference type="AlphaFoldDB" id="A0AAD8XUD4"/>
<keyword evidence="4" id="KW-1185">Reference proteome</keyword>
<accession>A0AAD8XUD4</accession>
<feature type="region of interest" description="Disordered" evidence="1">
    <location>
        <begin position="36"/>
        <end position="63"/>
    </location>
</feature>
<evidence type="ECO:0000313" key="4">
    <source>
        <dbReference type="Proteomes" id="UP001224775"/>
    </source>
</evidence>
<gene>
    <name evidence="3" type="ORF">QTG54_015527</name>
</gene>
<feature type="compositionally biased region" description="Polar residues" evidence="1">
    <location>
        <begin position="46"/>
        <end position="57"/>
    </location>
</feature>
<evidence type="ECO:0000313" key="3">
    <source>
        <dbReference type="EMBL" id="KAK1733672.1"/>
    </source>
</evidence>
<dbReference type="Pfam" id="PF20710">
    <property type="entry name" value="DUF6824"/>
    <property type="match status" value="2"/>
</dbReference>
<organism evidence="3 4">
    <name type="scientific">Skeletonema marinoi</name>
    <dbReference type="NCBI Taxonomy" id="267567"/>
    <lineage>
        <taxon>Eukaryota</taxon>
        <taxon>Sar</taxon>
        <taxon>Stramenopiles</taxon>
        <taxon>Ochrophyta</taxon>
        <taxon>Bacillariophyta</taxon>
        <taxon>Coscinodiscophyceae</taxon>
        <taxon>Thalassiosirophycidae</taxon>
        <taxon>Thalassiosirales</taxon>
        <taxon>Skeletonemataceae</taxon>
        <taxon>Skeletonema</taxon>
        <taxon>Skeletonema marinoi-dohrnii complex</taxon>
    </lineage>
</organism>
<name>A0AAD8XUD4_9STRA</name>
<dbReference type="InterPro" id="IPR049227">
    <property type="entry name" value="DUF6824"/>
</dbReference>
<reference evidence="3" key="1">
    <citation type="submission" date="2023-06" db="EMBL/GenBank/DDBJ databases">
        <title>Survivors Of The Sea: Transcriptome response of Skeletonema marinoi to long-term dormancy.</title>
        <authorList>
            <person name="Pinder M.I.M."/>
            <person name="Kourtchenko O."/>
            <person name="Robertson E.K."/>
            <person name="Larsson T."/>
            <person name="Maumus F."/>
            <person name="Osuna-Cruz C.M."/>
            <person name="Vancaester E."/>
            <person name="Stenow R."/>
            <person name="Vandepoele K."/>
            <person name="Ploug H."/>
            <person name="Bruchert V."/>
            <person name="Godhe A."/>
            <person name="Topel M."/>
        </authorList>
    </citation>
    <scope>NUCLEOTIDE SEQUENCE</scope>
    <source>
        <strain evidence="3">R05AC</strain>
    </source>
</reference>
<proteinExistence type="predicted"/>
<feature type="domain" description="DUF6824" evidence="2">
    <location>
        <begin position="83"/>
        <end position="145"/>
    </location>
</feature>
<evidence type="ECO:0000256" key="1">
    <source>
        <dbReference type="SAM" id="MobiDB-lite"/>
    </source>
</evidence>
<feature type="domain" description="DUF6824" evidence="2">
    <location>
        <begin position="277"/>
        <end position="382"/>
    </location>
</feature>
<dbReference type="EMBL" id="JATAAI010000045">
    <property type="protein sequence ID" value="KAK1733672.1"/>
    <property type="molecule type" value="Genomic_DNA"/>
</dbReference>
<sequence>MNMNDLVTAAQQQNADEEAATYAVAHAAISTMHQVGGDDIDMKQPSVVTHSQHQAPSSRPKKIQKIKFPPPSNEIIFGHNENDVILGRGATTNIHPGNINFRNICAAAKPNFAVATNSEKRQIAIETAQHIMAMNPPGRFLERVEDGDINIHEDGTGTFDGLGGAYSNVDVHSLMSPSDAKYLNETGWAQNKASKHWKKALGPWRDVGMEKAVQKTCAVIRDHKRQDRIALKAMGMLKKNSKKTNSLGYSSQVQPGELQAVATQPADPGGIIPTQNDIIIGRGAFINSHIGNIQFRAYCSERKERFDSSTPAEKRACALEVIDLVKRLVPPARFLKRDPRALQQAVPTGDGNYRLPPRGLEGPWEEVPHDKACAKTIQVLRDLKMREEPQPPAPVMPTGHEMTAAHLLLPPHVDNGMNYQAYEQPIHLSQLQEPEGRGMEESLPQVDPQFHV</sequence>